<dbReference type="EMBL" id="BAABJM010000001">
    <property type="protein sequence ID" value="GAA5043223.1"/>
    <property type="molecule type" value="Genomic_DNA"/>
</dbReference>
<evidence type="ECO:0000313" key="2">
    <source>
        <dbReference type="EMBL" id="GAA5043223.1"/>
    </source>
</evidence>
<reference evidence="3" key="1">
    <citation type="journal article" date="2019" name="Int. J. Syst. Evol. Microbiol.">
        <title>The Global Catalogue of Microorganisms (GCM) 10K type strain sequencing project: providing services to taxonomists for standard genome sequencing and annotation.</title>
        <authorList>
            <consortium name="The Broad Institute Genomics Platform"/>
            <consortium name="The Broad Institute Genome Sequencing Center for Infectious Disease"/>
            <person name="Wu L."/>
            <person name="Ma J."/>
        </authorList>
    </citation>
    <scope>NUCLEOTIDE SEQUENCE [LARGE SCALE GENOMIC DNA]</scope>
    <source>
        <strain evidence="3">JCM 18298</strain>
    </source>
</reference>
<feature type="compositionally biased region" description="Basic and acidic residues" evidence="1">
    <location>
        <begin position="39"/>
        <end position="60"/>
    </location>
</feature>
<name>A0ABP9JS94_9NOCA</name>
<evidence type="ECO:0000256" key="1">
    <source>
        <dbReference type="SAM" id="MobiDB-lite"/>
    </source>
</evidence>
<dbReference type="RefSeq" id="WP_345493288.1">
    <property type="nucleotide sequence ID" value="NZ_BAABJM010000001.1"/>
</dbReference>
<comment type="caution">
    <text evidence="2">The sequence shown here is derived from an EMBL/GenBank/DDBJ whole genome shotgun (WGS) entry which is preliminary data.</text>
</comment>
<keyword evidence="3" id="KW-1185">Reference proteome</keyword>
<organism evidence="2 3">
    <name type="scientific">Nocardia callitridis</name>
    <dbReference type="NCBI Taxonomy" id="648753"/>
    <lineage>
        <taxon>Bacteria</taxon>
        <taxon>Bacillati</taxon>
        <taxon>Actinomycetota</taxon>
        <taxon>Actinomycetes</taxon>
        <taxon>Mycobacteriales</taxon>
        <taxon>Nocardiaceae</taxon>
        <taxon>Nocardia</taxon>
    </lineage>
</organism>
<feature type="compositionally biased region" description="Acidic residues" evidence="1">
    <location>
        <begin position="23"/>
        <end position="38"/>
    </location>
</feature>
<dbReference type="Proteomes" id="UP001500603">
    <property type="component" value="Unassembled WGS sequence"/>
</dbReference>
<gene>
    <name evidence="2" type="ORF">GCM10023318_04440</name>
</gene>
<evidence type="ECO:0008006" key="4">
    <source>
        <dbReference type="Google" id="ProtNLM"/>
    </source>
</evidence>
<proteinExistence type="predicted"/>
<feature type="region of interest" description="Disordered" evidence="1">
    <location>
        <begin position="1"/>
        <end position="107"/>
    </location>
</feature>
<accession>A0ABP9JS94</accession>
<protein>
    <recommendedName>
        <fullName evidence="4">DUF5709 domain-containing protein</fullName>
    </recommendedName>
</protein>
<sequence length="107" mass="12174">MDRDPWDSELESEVNSDATSDQESPDPDTDLGDDEQEDEIRAYQRTVEDPPADLRIRYHEDDDDGRLGISEELSQEWTPHEQAVEDAEEDDRPAEAAAVDIVEDTDL</sequence>
<evidence type="ECO:0000313" key="3">
    <source>
        <dbReference type="Proteomes" id="UP001500603"/>
    </source>
</evidence>